<sequence length="76" mass="8720">EISHQFRQDLVNHSNNQISLVTRVLSQTSSGLEKVEKIVEDTRENIKAIERDLKSMKNLVFKLDPSFIPVIKNVNS</sequence>
<proteinExistence type="predicted"/>
<feature type="non-terminal residue" evidence="1">
    <location>
        <position position="1"/>
    </location>
</feature>
<dbReference type="Proteomes" id="UP000789860">
    <property type="component" value="Unassembled WGS sequence"/>
</dbReference>
<keyword evidence="2" id="KW-1185">Reference proteome</keyword>
<evidence type="ECO:0000313" key="1">
    <source>
        <dbReference type="EMBL" id="CAG8459707.1"/>
    </source>
</evidence>
<comment type="caution">
    <text evidence="1">The sequence shown here is derived from an EMBL/GenBank/DDBJ whole genome shotgun (WGS) entry which is preliminary data.</text>
</comment>
<evidence type="ECO:0000313" key="2">
    <source>
        <dbReference type="Proteomes" id="UP000789860"/>
    </source>
</evidence>
<dbReference type="EMBL" id="CAJVPM010001111">
    <property type="protein sequence ID" value="CAG8459707.1"/>
    <property type="molecule type" value="Genomic_DNA"/>
</dbReference>
<organism evidence="1 2">
    <name type="scientific">Scutellospora calospora</name>
    <dbReference type="NCBI Taxonomy" id="85575"/>
    <lineage>
        <taxon>Eukaryota</taxon>
        <taxon>Fungi</taxon>
        <taxon>Fungi incertae sedis</taxon>
        <taxon>Mucoromycota</taxon>
        <taxon>Glomeromycotina</taxon>
        <taxon>Glomeromycetes</taxon>
        <taxon>Diversisporales</taxon>
        <taxon>Gigasporaceae</taxon>
        <taxon>Scutellospora</taxon>
    </lineage>
</organism>
<reference evidence="1" key="1">
    <citation type="submission" date="2021-06" db="EMBL/GenBank/DDBJ databases">
        <authorList>
            <person name="Kallberg Y."/>
            <person name="Tangrot J."/>
            <person name="Rosling A."/>
        </authorList>
    </citation>
    <scope>NUCLEOTIDE SEQUENCE</scope>
    <source>
        <strain evidence="1">AU212A</strain>
    </source>
</reference>
<protein>
    <submittedName>
        <fullName evidence="1">66_t:CDS:1</fullName>
    </submittedName>
</protein>
<accession>A0ACA9K942</accession>
<name>A0ACA9K942_9GLOM</name>
<gene>
    <name evidence="1" type="ORF">SCALOS_LOCUS1556</name>
</gene>